<dbReference type="EMBL" id="BEXD01003112">
    <property type="protein sequence ID" value="GBC00247.1"/>
    <property type="molecule type" value="Genomic_DNA"/>
</dbReference>
<sequence length="70" mass="8403">MLHRGTLYFEDFEGEIYVTQSYDRMPFMKSQRKIKALRIIEDPQNFVNLFKHVIQETYSLMCLGIELGRL</sequence>
<gene>
    <name evidence="1" type="ORF">RclHR1_00380015</name>
</gene>
<accession>A0A2Z6S7E3</accession>
<evidence type="ECO:0000313" key="1">
    <source>
        <dbReference type="EMBL" id="GBC00247.1"/>
    </source>
</evidence>
<dbReference type="AlphaFoldDB" id="A0A2Z6S7E3"/>
<proteinExistence type="predicted"/>
<comment type="caution">
    <text evidence="1">The sequence shown here is derived from an EMBL/GenBank/DDBJ whole genome shotgun (WGS) entry which is preliminary data.</text>
</comment>
<keyword evidence="2" id="KW-1185">Reference proteome</keyword>
<evidence type="ECO:0000313" key="2">
    <source>
        <dbReference type="Proteomes" id="UP000247702"/>
    </source>
</evidence>
<dbReference type="Proteomes" id="UP000247702">
    <property type="component" value="Unassembled WGS sequence"/>
</dbReference>
<name>A0A2Z6S7E3_9GLOM</name>
<protein>
    <submittedName>
        <fullName evidence="1">Uncharacterized protein</fullName>
    </submittedName>
</protein>
<organism evidence="1 2">
    <name type="scientific">Rhizophagus clarus</name>
    <dbReference type="NCBI Taxonomy" id="94130"/>
    <lineage>
        <taxon>Eukaryota</taxon>
        <taxon>Fungi</taxon>
        <taxon>Fungi incertae sedis</taxon>
        <taxon>Mucoromycota</taxon>
        <taxon>Glomeromycotina</taxon>
        <taxon>Glomeromycetes</taxon>
        <taxon>Glomerales</taxon>
        <taxon>Glomeraceae</taxon>
        <taxon>Rhizophagus</taxon>
    </lineage>
</organism>
<reference evidence="1 2" key="1">
    <citation type="submission" date="2017-11" db="EMBL/GenBank/DDBJ databases">
        <title>The genome of Rhizophagus clarus HR1 reveals common genetic basis of auxotrophy among arbuscular mycorrhizal fungi.</title>
        <authorList>
            <person name="Kobayashi Y."/>
        </authorList>
    </citation>
    <scope>NUCLEOTIDE SEQUENCE [LARGE SCALE GENOMIC DNA]</scope>
    <source>
        <strain evidence="1 2">HR1</strain>
    </source>
</reference>